<dbReference type="AlphaFoldDB" id="A0A5Q4YYC5"/>
<dbReference type="Pfam" id="PF02515">
    <property type="entry name" value="CoA_transf_3"/>
    <property type="match status" value="1"/>
</dbReference>
<accession>A0A5Q4YYC5</accession>
<evidence type="ECO:0000313" key="3">
    <source>
        <dbReference type="Proteomes" id="UP000325811"/>
    </source>
</evidence>
<dbReference type="InterPro" id="IPR050509">
    <property type="entry name" value="CoA-transferase_III"/>
</dbReference>
<sequence>MTSTSTSNETSAARDFRRPLEGVKVVEACSYISGPFCAQMLADLGADVIKVEPPSGDPYRNFGHSWEGVGTVWTNSNRGKDSVVLDLKSPDDLAKFKNLLRDADIYIENWRPHVSASLGLGFDQVSELNPRIVQLSITGYGPDGVLAKEPAFDALIQGRTGLLSYEAAGGEPRATNTFLADKVSAVFAAQMALSGLISRDRLQQAVHLETSMLDIIAYYNFPDMFHNQTFVDDTAAATLAPQPVLATRDGYMVLSPVSGKQLSRTLDAIGHPEWKDELKEIKDRKEMTHTFFERVAGPLKLKTTAEWLERFRELDVPAGPVNEPHAHFSDPQVIHNELYSELQTPAGAVRAIRYPARFNGHLLKPGKPAPRLGEGNGHRLAEFESAK</sequence>
<dbReference type="Gene3D" id="3.30.1540.10">
    <property type="entry name" value="formyl-coa transferase, domain 3"/>
    <property type="match status" value="1"/>
</dbReference>
<evidence type="ECO:0000256" key="1">
    <source>
        <dbReference type="SAM" id="MobiDB-lite"/>
    </source>
</evidence>
<gene>
    <name evidence="2" type="ORF">PDMSB3_2470</name>
</gene>
<reference evidence="2 3" key="1">
    <citation type="submission" date="2019-08" db="EMBL/GenBank/DDBJ databases">
        <authorList>
            <person name="Herpell B J."/>
        </authorList>
    </citation>
    <scope>NUCLEOTIDE SEQUENCE [LARGE SCALE GENOMIC DNA]</scope>
    <source>
        <strain evidence="3">Msb3</strain>
    </source>
</reference>
<organism evidence="2 3">
    <name type="scientific">Paraburkholderia dioscoreae</name>
    <dbReference type="NCBI Taxonomy" id="2604047"/>
    <lineage>
        <taxon>Bacteria</taxon>
        <taxon>Pseudomonadati</taxon>
        <taxon>Pseudomonadota</taxon>
        <taxon>Betaproteobacteria</taxon>
        <taxon>Burkholderiales</taxon>
        <taxon>Burkholderiaceae</taxon>
        <taxon>Paraburkholderia</taxon>
    </lineage>
</organism>
<dbReference type="Gene3D" id="3.40.50.10540">
    <property type="entry name" value="Crotonobetainyl-coa:carnitine coa-transferase, domain 1"/>
    <property type="match status" value="1"/>
</dbReference>
<dbReference type="InterPro" id="IPR023606">
    <property type="entry name" value="CoA-Trfase_III_dom_1_sf"/>
</dbReference>
<keyword evidence="3" id="KW-1185">Reference proteome</keyword>
<dbReference type="PANTHER" id="PTHR48228:SF5">
    <property type="entry name" value="ALPHA-METHYLACYL-COA RACEMASE"/>
    <property type="match status" value="1"/>
</dbReference>
<dbReference type="PANTHER" id="PTHR48228">
    <property type="entry name" value="SUCCINYL-COA--D-CITRAMALATE COA-TRANSFERASE"/>
    <property type="match status" value="1"/>
</dbReference>
<evidence type="ECO:0000313" key="2">
    <source>
        <dbReference type="EMBL" id="VVD33754.1"/>
    </source>
</evidence>
<dbReference type="RefSeq" id="WP_165188955.1">
    <property type="nucleotide sequence ID" value="NZ_LR699554.1"/>
</dbReference>
<dbReference type="SUPFAM" id="SSF89796">
    <property type="entry name" value="CoA-transferase family III (CaiB/BaiF)"/>
    <property type="match status" value="1"/>
</dbReference>
<protein>
    <submittedName>
        <fullName evidence="2">L-carnitine dehydratase/bile acid-inducible protein F</fullName>
    </submittedName>
</protein>
<dbReference type="GO" id="GO:0003824">
    <property type="term" value="F:catalytic activity"/>
    <property type="evidence" value="ECO:0007669"/>
    <property type="project" value="InterPro"/>
</dbReference>
<dbReference type="Proteomes" id="UP000325811">
    <property type="component" value="Chromosome II"/>
</dbReference>
<feature type="region of interest" description="Disordered" evidence="1">
    <location>
        <begin position="366"/>
        <end position="387"/>
    </location>
</feature>
<dbReference type="InterPro" id="IPR044855">
    <property type="entry name" value="CoA-Trfase_III_dom3_sf"/>
</dbReference>
<dbReference type="KEGG" id="pdio:PDMSB3_2470.1"/>
<feature type="compositionally biased region" description="Basic and acidic residues" evidence="1">
    <location>
        <begin position="376"/>
        <end position="387"/>
    </location>
</feature>
<proteinExistence type="predicted"/>
<name>A0A5Q4YYC5_9BURK</name>
<dbReference type="EMBL" id="LR699554">
    <property type="protein sequence ID" value="VVD33754.1"/>
    <property type="molecule type" value="Genomic_DNA"/>
</dbReference>
<dbReference type="InterPro" id="IPR003673">
    <property type="entry name" value="CoA-Trfase_fam_III"/>
</dbReference>